<feature type="binding site" evidence="10">
    <location>
        <begin position="180"/>
        <end position="182"/>
    </location>
    <ligand>
        <name>substrate</name>
    </ligand>
</feature>
<evidence type="ECO:0000256" key="5">
    <source>
        <dbReference type="ARBA" id="ARBA00001954"/>
    </source>
</evidence>
<comment type="function">
    <text evidence="10">Catalyzes the reversible epimerization of D-ribulose 5-phosphate to D-xylulose 5-phosphate.</text>
</comment>
<reference evidence="12 13" key="1">
    <citation type="journal article" date="2023" name="Antonie Van Leeuwenhoek">
        <title>Mesoterricola silvestris gen. nov., sp. nov., Mesoterricola sediminis sp. nov., Geothrix oryzae sp. nov., Geothrix edaphica sp. nov., Geothrix rubra sp. nov., and Geothrix limicola sp. nov., six novel members of Acidobacteriota isolated from soils.</title>
        <authorList>
            <person name="Itoh H."/>
            <person name="Sugisawa Y."/>
            <person name="Mise K."/>
            <person name="Xu Z."/>
            <person name="Kuniyasu M."/>
            <person name="Ushijima N."/>
            <person name="Kawano K."/>
            <person name="Kobayashi E."/>
            <person name="Shiratori Y."/>
            <person name="Masuda Y."/>
            <person name="Senoo K."/>
        </authorList>
    </citation>
    <scope>NUCLEOTIDE SEQUENCE [LARGE SCALE GENOMIC DNA]</scope>
    <source>
        <strain evidence="12 13">Red803</strain>
    </source>
</reference>
<comment type="cofactor">
    <cofactor evidence="4">
        <name>Zn(2+)</name>
        <dbReference type="ChEBI" id="CHEBI:29105"/>
    </cofactor>
</comment>
<dbReference type="Proteomes" id="UP001165089">
    <property type="component" value="Unassembled WGS sequence"/>
</dbReference>
<feature type="active site" description="Proton acceptor" evidence="10">
    <location>
        <position position="40"/>
    </location>
</feature>
<evidence type="ECO:0000256" key="11">
    <source>
        <dbReference type="PIRNR" id="PIRNR001461"/>
    </source>
</evidence>
<feature type="binding site" evidence="10">
    <location>
        <position position="38"/>
    </location>
    <ligand>
        <name>a divalent metal cation</name>
        <dbReference type="ChEBI" id="CHEBI:60240"/>
    </ligand>
</feature>
<name>A0ABQ5Q3Q8_9BACT</name>
<dbReference type="Pfam" id="PF00834">
    <property type="entry name" value="Ribul_P_3_epim"/>
    <property type="match status" value="1"/>
</dbReference>
<comment type="cofactor">
    <cofactor evidence="5">
        <name>Fe(2+)</name>
        <dbReference type="ChEBI" id="CHEBI:29033"/>
    </cofactor>
</comment>
<dbReference type="NCBIfam" id="TIGR01163">
    <property type="entry name" value="rpe"/>
    <property type="match status" value="1"/>
</dbReference>
<feature type="binding site" evidence="10">
    <location>
        <position position="40"/>
    </location>
    <ligand>
        <name>a divalent metal cation</name>
        <dbReference type="ChEBI" id="CHEBI:60240"/>
    </ligand>
</feature>
<evidence type="ECO:0000256" key="9">
    <source>
        <dbReference type="ARBA" id="ARBA00023235"/>
    </source>
</evidence>
<comment type="catalytic activity">
    <reaction evidence="1 10 11">
        <text>D-ribulose 5-phosphate = D-xylulose 5-phosphate</text>
        <dbReference type="Rhea" id="RHEA:13677"/>
        <dbReference type="ChEBI" id="CHEBI:57737"/>
        <dbReference type="ChEBI" id="CHEBI:58121"/>
        <dbReference type="EC" id="5.1.3.1"/>
    </reaction>
</comment>
<evidence type="ECO:0000256" key="7">
    <source>
        <dbReference type="ARBA" id="ARBA00013188"/>
    </source>
</evidence>
<dbReference type="InterPro" id="IPR026019">
    <property type="entry name" value="Ribul_P_3_epim"/>
</dbReference>
<sequence>MSLRPDAPLLAPSLLSADFARLGEELQMLESTGAQVVHVDVMDGRFVPNITIGLPVVEGLRKATALPLDCHLMIVEPLRYAVEFVKAGADWVSVHQEADPHLNRTLAAIRQAGAKAGVVLNPGTPVETLVDLVGDFDFVLLMSVNPGFGGQSFIPRVLDKVRRLDALRTERGIPFLIEVDGGVSLKNAADLVRAGADCLVAGNAVFKAPDPRTAVSGLLGEMAKGRTA</sequence>
<gene>
    <name evidence="10 12" type="primary">rpe</name>
    <name evidence="12" type="ORF">GETHPA_02830</name>
</gene>
<evidence type="ECO:0000256" key="6">
    <source>
        <dbReference type="ARBA" id="ARBA00009541"/>
    </source>
</evidence>
<dbReference type="EC" id="5.1.3.1" evidence="7 10"/>
<dbReference type="PROSITE" id="PS01085">
    <property type="entry name" value="RIBUL_P_3_EPIMER_1"/>
    <property type="match status" value="1"/>
</dbReference>
<dbReference type="InterPro" id="IPR011060">
    <property type="entry name" value="RibuloseP-bd_barrel"/>
</dbReference>
<comment type="caution">
    <text evidence="10">Lacks conserved residue(s) required for the propagation of feature annotation.</text>
</comment>
<comment type="cofactor">
    <cofactor evidence="10">
        <name>a divalent metal cation</name>
        <dbReference type="ChEBI" id="CHEBI:60240"/>
    </cofactor>
    <text evidence="10">Binds 1 divalent metal cation per subunit.</text>
</comment>
<organism evidence="12 13">
    <name type="scientific">Geothrix rubra</name>
    <dbReference type="NCBI Taxonomy" id="2927977"/>
    <lineage>
        <taxon>Bacteria</taxon>
        <taxon>Pseudomonadati</taxon>
        <taxon>Acidobacteriota</taxon>
        <taxon>Holophagae</taxon>
        <taxon>Holophagales</taxon>
        <taxon>Holophagaceae</taxon>
        <taxon>Geothrix</taxon>
    </lineage>
</organism>
<evidence type="ECO:0000256" key="1">
    <source>
        <dbReference type="ARBA" id="ARBA00001782"/>
    </source>
</evidence>
<dbReference type="InterPro" id="IPR000056">
    <property type="entry name" value="Ribul_P_3_epim-like"/>
</dbReference>
<comment type="pathway">
    <text evidence="10">Carbohydrate degradation.</text>
</comment>
<feature type="binding site" evidence="10">
    <location>
        <position position="13"/>
    </location>
    <ligand>
        <name>substrate</name>
    </ligand>
</feature>
<dbReference type="EMBL" id="BSDD01000001">
    <property type="protein sequence ID" value="GLH68750.1"/>
    <property type="molecule type" value="Genomic_DNA"/>
</dbReference>
<dbReference type="PANTHER" id="PTHR11749">
    <property type="entry name" value="RIBULOSE-5-PHOSPHATE-3-EPIMERASE"/>
    <property type="match status" value="1"/>
</dbReference>
<dbReference type="HAMAP" id="MF_02227">
    <property type="entry name" value="RPE"/>
    <property type="match status" value="1"/>
</dbReference>
<comment type="cofactor">
    <cofactor evidence="2">
        <name>Mn(2+)</name>
        <dbReference type="ChEBI" id="CHEBI:29035"/>
    </cofactor>
</comment>
<evidence type="ECO:0000313" key="12">
    <source>
        <dbReference type="EMBL" id="GLH68750.1"/>
    </source>
</evidence>
<evidence type="ECO:0000256" key="4">
    <source>
        <dbReference type="ARBA" id="ARBA00001947"/>
    </source>
</evidence>
<feature type="binding site" evidence="10">
    <location>
        <begin position="147"/>
        <end position="150"/>
    </location>
    <ligand>
        <name>substrate</name>
    </ligand>
</feature>
<dbReference type="PIRSF" id="PIRSF001461">
    <property type="entry name" value="RPE"/>
    <property type="match status" value="1"/>
</dbReference>
<keyword evidence="8 10" id="KW-0479">Metal-binding</keyword>
<dbReference type="SUPFAM" id="SSF51366">
    <property type="entry name" value="Ribulose-phoshate binding barrel"/>
    <property type="match status" value="1"/>
</dbReference>
<comment type="similarity">
    <text evidence="6 10 11">Belongs to the ribulose-phosphate 3-epimerase family.</text>
</comment>
<dbReference type="NCBIfam" id="NF004076">
    <property type="entry name" value="PRK05581.1-4"/>
    <property type="match status" value="1"/>
</dbReference>
<protein>
    <recommendedName>
        <fullName evidence="7 10">Ribulose-phosphate 3-epimerase</fullName>
        <ecNumber evidence="7 10">5.1.3.1</ecNumber>
    </recommendedName>
</protein>
<proteinExistence type="inferred from homology"/>
<dbReference type="PROSITE" id="PS01086">
    <property type="entry name" value="RIBUL_P_3_EPIMER_2"/>
    <property type="match status" value="1"/>
</dbReference>
<comment type="cofactor">
    <cofactor evidence="3">
        <name>Co(2+)</name>
        <dbReference type="ChEBI" id="CHEBI:48828"/>
    </cofactor>
</comment>
<keyword evidence="10 11" id="KW-0119">Carbohydrate metabolism</keyword>
<evidence type="ECO:0000256" key="2">
    <source>
        <dbReference type="ARBA" id="ARBA00001936"/>
    </source>
</evidence>
<dbReference type="RefSeq" id="WP_285722335.1">
    <property type="nucleotide sequence ID" value="NZ_BSDD01000001.1"/>
</dbReference>
<keyword evidence="13" id="KW-1185">Reference proteome</keyword>
<evidence type="ECO:0000256" key="8">
    <source>
        <dbReference type="ARBA" id="ARBA00022723"/>
    </source>
</evidence>
<evidence type="ECO:0000313" key="13">
    <source>
        <dbReference type="Proteomes" id="UP001165089"/>
    </source>
</evidence>
<dbReference type="CDD" id="cd00429">
    <property type="entry name" value="RPE"/>
    <property type="match status" value="1"/>
</dbReference>
<evidence type="ECO:0000256" key="10">
    <source>
        <dbReference type="HAMAP-Rule" id="MF_02227"/>
    </source>
</evidence>
<dbReference type="Gene3D" id="3.20.20.70">
    <property type="entry name" value="Aldolase class I"/>
    <property type="match status" value="1"/>
</dbReference>
<dbReference type="InterPro" id="IPR013785">
    <property type="entry name" value="Aldolase_TIM"/>
</dbReference>
<accession>A0ABQ5Q3Q8</accession>
<keyword evidence="9 10" id="KW-0413">Isomerase</keyword>
<feature type="binding site" evidence="10">
    <location>
        <position position="71"/>
    </location>
    <ligand>
        <name>a divalent metal cation</name>
        <dbReference type="ChEBI" id="CHEBI:60240"/>
    </ligand>
</feature>
<feature type="active site" description="Proton donor" evidence="10">
    <location>
        <position position="180"/>
    </location>
</feature>
<feature type="binding site" evidence="10">
    <location>
        <position position="180"/>
    </location>
    <ligand>
        <name>a divalent metal cation</name>
        <dbReference type="ChEBI" id="CHEBI:60240"/>
    </ligand>
</feature>
<comment type="caution">
    <text evidence="12">The sequence shown here is derived from an EMBL/GenBank/DDBJ whole genome shotgun (WGS) entry which is preliminary data.</text>
</comment>
<feature type="binding site" evidence="10">
    <location>
        <position position="71"/>
    </location>
    <ligand>
        <name>substrate</name>
    </ligand>
</feature>
<evidence type="ECO:0000256" key="3">
    <source>
        <dbReference type="ARBA" id="ARBA00001941"/>
    </source>
</evidence>